<dbReference type="Pfam" id="PF00027">
    <property type="entry name" value="cNMP_binding"/>
    <property type="match status" value="1"/>
</dbReference>
<accession>A0ABV1KDF1</accession>
<dbReference type="PANTHER" id="PTHR24567:SF74">
    <property type="entry name" value="HTH-TYPE TRANSCRIPTIONAL REGULATOR ARCR"/>
    <property type="match status" value="1"/>
</dbReference>
<dbReference type="RefSeq" id="WP_349299548.1">
    <property type="nucleotide sequence ID" value="NZ_JBEDNQ010000007.1"/>
</dbReference>
<organism evidence="5 6">
    <name type="scientific">Pseudonocardia nematodicida</name>
    <dbReference type="NCBI Taxonomy" id="1206997"/>
    <lineage>
        <taxon>Bacteria</taxon>
        <taxon>Bacillati</taxon>
        <taxon>Actinomycetota</taxon>
        <taxon>Actinomycetes</taxon>
        <taxon>Pseudonocardiales</taxon>
        <taxon>Pseudonocardiaceae</taxon>
        <taxon>Pseudonocardia</taxon>
    </lineage>
</organism>
<reference evidence="5 6" key="1">
    <citation type="submission" date="2024-03" db="EMBL/GenBank/DDBJ databases">
        <title>Draft genome sequence of Pseudonocardia nematodicida JCM 31783.</title>
        <authorList>
            <person name="Butdee W."/>
            <person name="Duangmal K."/>
        </authorList>
    </citation>
    <scope>NUCLEOTIDE SEQUENCE [LARGE SCALE GENOMIC DNA]</scope>
    <source>
        <strain evidence="5 6">JCM 31783</strain>
    </source>
</reference>
<dbReference type="SMART" id="SM00100">
    <property type="entry name" value="cNMP"/>
    <property type="match status" value="1"/>
</dbReference>
<keyword evidence="2" id="KW-0238">DNA-binding</keyword>
<dbReference type="Pfam" id="PF13545">
    <property type="entry name" value="HTH_Crp_2"/>
    <property type="match status" value="1"/>
</dbReference>
<evidence type="ECO:0000259" key="4">
    <source>
        <dbReference type="PROSITE" id="PS50042"/>
    </source>
</evidence>
<dbReference type="InterPro" id="IPR050397">
    <property type="entry name" value="Env_Response_Regulators"/>
</dbReference>
<evidence type="ECO:0000256" key="2">
    <source>
        <dbReference type="ARBA" id="ARBA00023125"/>
    </source>
</evidence>
<dbReference type="SUPFAM" id="SSF51206">
    <property type="entry name" value="cAMP-binding domain-like"/>
    <property type="match status" value="1"/>
</dbReference>
<keyword evidence="3" id="KW-0804">Transcription</keyword>
<dbReference type="PROSITE" id="PS50042">
    <property type="entry name" value="CNMP_BINDING_3"/>
    <property type="match status" value="1"/>
</dbReference>
<comment type="caution">
    <text evidence="5">The sequence shown here is derived from an EMBL/GenBank/DDBJ whole genome shotgun (WGS) entry which is preliminary data.</text>
</comment>
<dbReference type="SUPFAM" id="SSF46785">
    <property type="entry name" value="Winged helix' DNA-binding domain"/>
    <property type="match status" value="1"/>
</dbReference>
<evidence type="ECO:0000256" key="3">
    <source>
        <dbReference type="ARBA" id="ARBA00023163"/>
    </source>
</evidence>
<dbReference type="InterPro" id="IPR000595">
    <property type="entry name" value="cNMP-bd_dom"/>
</dbReference>
<gene>
    <name evidence="5" type="ORF">WIS52_18595</name>
</gene>
<dbReference type="SMART" id="SM00419">
    <property type="entry name" value="HTH_CRP"/>
    <property type="match status" value="1"/>
</dbReference>
<dbReference type="InterPro" id="IPR018490">
    <property type="entry name" value="cNMP-bd_dom_sf"/>
</dbReference>
<protein>
    <submittedName>
        <fullName evidence="5">Crp/Fnr family transcriptional regulator</fullName>
    </submittedName>
</protein>
<keyword evidence="1" id="KW-0805">Transcription regulation</keyword>
<name>A0ABV1KDF1_9PSEU</name>
<dbReference type="CDD" id="cd00038">
    <property type="entry name" value="CAP_ED"/>
    <property type="match status" value="1"/>
</dbReference>
<sequence>MDRPRRSAYSDAQTAIPPEEVDVDADRSLTTWIRDAGRIRSWSAGAHVIRQGERSDSVVLLRSGSVKVLAHSPVGKQVVLALRGPGDVLGEFGALDELPRSAGVVALTDADGWVVPASQFRARLTARPDDAVMLLRLLVSRLREADLRRLEFGSLDTTSRVAVLLVSMDDGEWIGLTQTEMGEAVGASREATVKALARLRSAGVVETGRGRVRVLRSDLLRRAAAGTTMLPD</sequence>
<proteinExistence type="predicted"/>
<dbReference type="InterPro" id="IPR014710">
    <property type="entry name" value="RmlC-like_jellyroll"/>
</dbReference>
<feature type="domain" description="Cyclic nucleotide-binding" evidence="4">
    <location>
        <begin position="21"/>
        <end position="121"/>
    </location>
</feature>
<dbReference type="Gene3D" id="2.60.120.10">
    <property type="entry name" value="Jelly Rolls"/>
    <property type="match status" value="1"/>
</dbReference>
<keyword evidence="6" id="KW-1185">Reference proteome</keyword>
<dbReference type="EMBL" id="JBEDNQ010000007">
    <property type="protein sequence ID" value="MEQ3552488.1"/>
    <property type="molecule type" value="Genomic_DNA"/>
</dbReference>
<dbReference type="InterPro" id="IPR036390">
    <property type="entry name" value="WH_DNA-bd_sf"/>
</dbReference>
<evidence type="ECO:0000313" key="6">
    <source>
        <dbReference type="Proteomes" id="UP001494902"/>
    </source>
</evidence>
<evidence type="ECO:0000256" key="1">
    <source>
        <dbReference type="ARBA" id="ARBA00023015"/>
    </source>
</evidence>
<dbReference type="Proteomes" id="UP001494902">
    <property type="component" value="Unassembled WGS sequence"/>
</dbReference>
<dbReference type="InterPro" id="IPR012318">
    <property type="entry name" value="HTH_CRP"/>
</dbReference>
<evidence type="ECO:0000313" key="5">
    <source>
        <dbReference type="EMBL" id="MEQ3552488.1"/>
    </source>
</evidence>
<dbReference type="PANTHER" id="PTHR24567">
    <property type="entry name" value="CRP FAMILY TRANSCRIPTIONAL REGULATORY PROTEIN"/>
    <property type="match status" value="1"/>
</dbReference>